<dbReference type="RefSeq" id="WP_052243155.1">
    <property type="nucleotide sequence ID" value="NZ_CP037746.1"/>
</dbReference>
<dbReference type="EMBL" id="VRMB01000006">
    <property type="protein sequence ID" value="TXK70708.1"/>
    <property type="molecule type" value="Genomic_DNA"/>
</dbReference>
<evidence type="ECO:0000313" key="2">
    <source>
        <dbReference type="EMBL" id="TXK70708.1"/>
    </source>
</evidence>
<evidence type="ECO:0000313" key="4">
    <source>
        <dbReference type="Proteomes" id="UP000321325"/>
    </source>
</evidence>
<dbReference type="GeneID" id="66287109"/>
<dbReference type="Proteomes" id="UP000293421">
    <property type="component" value="Chromosome"/>
</dbReference>
<reference evidence="1 3" key="1">
    <citation type="submission" date="2019-02" db="EMBL/GenBank/DDBJ databases">
        <title>Use of ANI for Rapid Identification of Enteric Bacteria.</title>
        <authorList>
            <person name="Pruckler J."/>
            <person name="Lane C."/>
            <person name="Aubert R."/>
        </authorList>
    </citation>
    <scope>NUCLEOTIDE SEQUENCE [LARGE SCALE GENOMIC DNA]</scope>
    <source>
        <strain evidence="1 3">2014D-0083</strain>
    </source>
</reference>
<organism evidence="1 3">
    <name type="scientific">Campylobacter volucris</name>
    <dbReference type="NCBI Taxonomy" id="1031542"/>
    <lineage>
        <taxon>Bacteria</taxon>
        <taxon>Pseudomonadati</taxon>
        <taxon>Campylobacterota</taxon>
        <taxon>Epsilonproteobacteria</taxon>
        <taxon>Campylobacterales</taxon>
        <taxon>Campylobacteraceae</taxon>
        <taxon>Campylobacter</taxon>
    </lineage>
</organism>
<gene>
    <name evidence="1" type="ORF">A9460_05980</name>
    <name evidence="2" type="ORF">FVD15_01385</name>
</gene>
<reference evidence="2 4" key="2">
    <citation type="submission" date="2019-08" db="EMBL/GenBank/DDBJ databases">
        <title>Rapid identification of Enteric Bacteria from Whole Genome Sequences (WGS) using Average Nucleotide Identity (ANI).</title>
        <authorList>
            <person name="Lane C."/>
        </authorList>
    </citation>
    <scope>NUCLEOTIDE SEQUENCE [LARGE SCALE GENOMIC DNA]</scope>
    <source>
        <strain evidence="2 4">2010D-8464</strain>
    </source>
</reference>
<dbReference type="EMBL" id="CP037746">
    <property type="protein sequence ID" value="QBL13882.1"/>
    <property type="molecule type" value="Genomic_DNA"/>
</dbReference>
<proteinExistence type="predicted"/>
<protein>
    <submittedName>
        <fullName evidence="1">Uncharacterized protein</fullName>
    </submittedName>
</protein>
<sequence length="221" mass="26346">MFGFSQNRQFIPDVFKNYSLYEINYIFLNFYNALNEDDMKIPYKYANKAQNLKELFILRIKDLLQESDDIKCFYSKNIIQAYVNSTSIKLENKIPKSSLAKMILSISNDSFLINPQIAFENFVFDKICKSNPKLKMRFKNNLCIIEDKMAILAKFDQNQDKDIQQALRYISENSFEKFYIVYPRSENFTHYKQIRAFLCENNNTLLKLVPYTINNQILRRC</sequence>
<evidence type="ECO:0000313" key="3">
    <source>
        <dbReference type="Proteomes" id="UP000293421"/>
    </source>
</evidence>
<evidence type="ECO:0000313" key="1">
    <source>
        <dbReference type="EMBL" id="QBL13882.1"/>
    </source>
</evidence>
<name>A0AAE6D0A8_9BACT</name>
<accession>A0AAE6D0A8</accession>
<keyword evidence="4" id="KW-1185">Reference proteome</keyword>
<dbReference type="Proteomes" id="UP000321325">
    <property type="component" value="Unassembled WGS sequence"/>
</dbReference>
<dbReference type="AlphaFoldDB" id="A0AAE6D0A8"/>